<organism evidence="4 5">
    <name type="scientific">SAR86 cluster bacterium</name>
    <dbReference type="NCBI Taxonomy" id="2030880"/>
    <lineage>
        <taxon>Bacteria</taxon>
        <taxon>Pseudomonadati</taxon>
        <taxon>Pseudomonadota</taxon>
        <taxon>Gammaproteobacteria</taxon>
        <taxon>SAR86 cluster</taxon>
    </lineage>
</organism>
<proteinExistence type="inferred from homology"/>
<dbReference type="NCBIfam" id="TIGR00732">
    <property type="entry name" value="dprA"/>
    <property type="match status" value="1"/>
</dbReference>
<evidence type="ECO:0000313" key="5">
    <source>
        <dbReference type="Proteomes" id="UP000218172"/>
    </source>
</evidence>
<dbReference type="EMBL" id="NVQR01000031">
    <property type="protein sequence ID" value="PCH62919.1"/>
    <property type="molecule type" value="Genomic_DNA"/>
</dbReference>
<evidence type="ECO:0000313" key="4">
    <source>
        <dbReference type="EMBL" id="PCH62919.1"/>
    </source>
</evidence>
<dbReference type="Proteomes" id="UP000218172">
    <property type="component" value="Unassembled WGS sequence"/>
</dbReference>
<dbReference type="InterPro" id="IPR057666">
    <property type="entry name" value="DrpA_SLOG"/>
</dbReference>
<dbReference type="GO" id="GO:0009294">
    <property type="term" value="P:DNA-mediated transformation"/>
    <property type="evidence" value="ECO:0007669"/>
    <property type="project" value="InterPro"/>
</dbReference>
<reference evidence="5" key="1">
    <citation type="submission" date="2017-08" db="EMBL/GenBank/DDBJ databases">
        <title>A dynamic microbial community with high functional redundancy inhabits the cold, oxic subseafloor aquifer.</title>
        <authorList>
            <person name="Tully B.J."/>
            <person name="Wheat C.G."/>
            <person name="Glazer B.T."/>
            <person name="Huber J.A."/>
        </authorList>
    </citation>
    <scope>NUCLEOTIDE SEQUENCE [LARGE SCALE GENOMIC DNA]</scope>
</reference>
<dbReference type="PANTHER" id="PTHR43022:SF1">
    <property type="entry name" value="PROTEIN SMF"/>
    <property type="match status" value="1"/>
</dbReference>
<evidence type="ECO:0000256" key="1">
    <source>
        <dbReference type="ARBA" id="ARBA00006525"/>
    </source>
</evidence>
<accession>A0A2A4MRP8</accession>
<dbReference type="InterPro" id="IPR036388">
    <property type="entry name" value="WH-like_DNA-bd_sf"/>
</dbReference>
<comment type="caution">
    <text evidence="4">The sequence shown here is derived from an EMBL/GenBank/DDBJ whole genome shotgun (WGS) entry which is preliminary data.</text>
</comment>
<dbReference type="InterPro" id="IPR041614">
    <property type="entry name" value="DprA_WH"/>
</dbReference>
<dbReference type="InterPro" id="IPR003488">
    <property type="entry name" value="DprA"/>
</dbReference>
<protein>
    <submittedName>
        <fullName evidence="4">DNA-protecting protein DprA</fullName>
    </submittedName>
</protein>
<dbReference type="PANTHER" id="PTHR43022">
    <property type="entry name" value="PROTEIN SMF"/>
    <property type="match status" value="1"/>
</dbReference>
<dbReference type="Pfam" id="PF17782">
    <property type="entry name" value="WHD_DprA"/>
    <property type="match status" value="1"/>
</dbReference>
<evidence type="ECO:0000259" key="2">
    <source>
        <dbReference type="Pfam" id="PF02481"/>
    </source>
</evidence>
<name>A0A2A4MRP8_9GAMM</name>
<evidence type="ECO:0000259" key="3">
    <source>
        <dbReference type="Pfam" id="PF17782"/>
    </source>
</evidence>
<dbReference type="Gene3D" id="1.10.10.10">
    <property type="entry name" value="Winged helix-like DNA-binding domain superfamily/Winged helix DNA-binding domain"/>
    <property type="match status" value="1"/>
</dbReference>
<dbReference type="Pfam" id="PF02481">
    <property type="entry name" value="DNA_processg_A"/>
    <property type="match status" value="1"/>
</dbReference>
<gene>
    <name evidence="4" type="primary">dprA</name>
    <name evidence="4" type="ORF">COC19_02165</name>
</gene>
<feature type="domain" description="DprA winged helix" evidence="3">
    <location>
        <begin position="329"/>
        <end position="378"/>
    </location>
</feature>
<sequence>MIIMDGLILSRYLTLFHLKSLSTTDFSRLLTYFNNIEKICSATDAELRLLNLSQHQIRAIRSDPVKSLNLQAIEKDKQWASQPDNHIVCYEDEDYPPLLKQISRPPPLLYVQGNPQVLTLPHMAVVGSRAASSSGRRNAMWIARDLSAHGLSVVSGLAAGIDTQAHLGAMAGIGITVAVLGTGVDNIYPRLNQELAQRIRQLGAIVSEFPLGAKPLAQHFPRRNRIISGMSLGVLVVEAALRSGSLITARLAMEQDREVFACPGAISNIMTRGCHKLIRDGAKLVENCADILAELKPAFDDPLWRGRLQDSAELDRLSRKDRLNPESFNRQESLVLELIGDDSCHMDVLLITSKLELAQLNGILLGLESKGAISLQAGRYSRQ</sequence>
<feature type="domain" description="Smf/DprA SLOG" evidence="2">
    <location>
        <begin position="87"/>
        <end position="295"/>
    </location>
</feature>
<dbReference type="SUPFAM" id="SSF102405">
    <property type="entry name" value="MCP/YpsA-like"/>
    <property type="match status" value="1"/>
</dbReference>
<dbReference type="AlphaFoldDB" id="A0A2A4MRP8"/>
<dbReference type="Gene3D" id="3.40.50.450">
    <property type="match status" value="1"/>
</dbReference>
<comment type="similarity">
    <text evidence="1">Belongs to the DprA/Smf family.</text>
</comment>